<evidence type="ECO:0000256" key="1">
    <source>
        <dbReference type="SAM" id="MobiDB-lite"/>
    </source>
</evidence>
<reference evidence="2" key="2">
    <citation type="submission" date="2023-05" db="EMBL/GenBank/DDBJ databases">
        <authorList>
            <consortium name="Lawrence Berkeley National Laboratory"/>
            <person name="Steindorff A."/>
            <person name="Hensen N."/>
            <person name="Bonometti L."/>
            <person name="Westerberg I."/>
            <person name="Brannstrom I.O."/>
            <person name="Guillou S."/>
            <person name="Cros-Aarteil S."/>
            <person name="Calhoun S."/>
            <person name="Haridas S."/>
            <person name="Kuo A."/>
            <person name="Mondo S."/>
            <person name="Pangilinan J."/>
            <person name="Riley R."/>
            <person name="Labutti K."/>
            <person name="Andreopoulos B."/>
            <person name="Lipzen A."/>
            <person name="Chen C."/>
            <person name="Yanf M."/>
            <person name="Daum C."/>
            <person name="Ng V."/>
            <person name="Clum A."/>
            <person name="Ohm R."/>
            <person name="Martin F."/>
            <person name="Silar P."/>
            <person name="Natvig D."/>
            <person name="Lalanne C."/>
            <person name="Gautier V."/>
            <person name="Ament-Velasquez S.L."/>
            <person name="Kruys A."/>
            <person name="Hutchinson M.I."/>
            <person name="Powell A.J."/>
            <person name="Barry K."/>
            <person name="Miller A.N."/>
            <person name="Grigoriev I.V."/>
            <person name="Debuchy R."/>
            <person name="Gladieux P."/>
            <person name="Thoren M.H."/>
            <person name="Johannesson H."/>
        </authorList>
    </citation>
    <scope>NUCLEOTIDE SEQUENCE</scope>
    <source>
        <strain evidence="2">CBS 508.74</strain>
    </source>
</reference>
<dbReference type="AlphaFoldDB" id="A0AAN6TLL9"/>
<organism evidence="2 3">
    <name type="scientific">Canariomyces notabilis</name>
    <dbReference type="NCBI Taxonomy" id="2074819"/>
    <lineage>
        <taxon>Eukaryota</taxon>
        <taxon>Fungi</taxon>
        <taxon>Dikarya</taxon>
        <taxon>Ascomycota</taxon>
        <taxon>Pezizomycotina</taxon>
        <taxon>Sordariomycetes</taxon>
        <taxon>Sordariomycetidae</taxon>
        <taxon>Sordariales</taxon>
        <taxon>Chaetomiaceae</taxon>
        <taxon>Canariomyces</taxon>
    </lineage>
</organism>
<name>A0AAN6TLL9_9PEZI</name>
<dbReference type="RefSeq" id="XP_064674259.1">
    <property type="nucleotide sequence ID" value="XM_064809053.1"/>
</dbReference>
<sequence length="174" mass="19484">MRKTMEPAVWHKQGRDKINQGTGSKDNLRPKQSIIIDRELKGTEPSRLEARGWPRAKGQDMFEVMRVQFFQSRWISLALAPCAKDQGFLSTATGVTYQGPGEISLPRQRTPRDARRNPRGWATCLPAPCGKAPLAAMSHSSRTCSSAEMRVWTFSLYCTTQMVVFSPVSNRVVG</sequence>
<comment type="caution">
    <text evidence="2">The sequence shown here is derived from an EMBL/GenBank/DDBJ whole genome shotgun (WGS) entry which is preliminary data.</text>
</comment>
<evidence type="ECO:0000313" key="2">
    <source>
        <dbReference type="EMBL" id="KAK4116689.1"/>
    </source>
</evidence>
<dbReference type="GeneID" id="89933176"/>
<gene>
    <name evidence="2" type="ORF">N656DRAFT_265420</name>
</gene>
<dbReference type="Proteomes" id="UP001302812">
    <property type="component" value="Unassembled WGS sequence"/>
</dbReference>
<accession>A0AAN6TLL9</accession>
<feature type="region of interest" description="Disordered" evidence="1">
    <location>
        <begin position="1"/>
        <end position="28"/>
    </location>
</feature>
<evidence type="ECO:0000313" key="3">
    <source>
        <dbReference type="Proteomes" id="UP001302812"/>
    </source>
</evidence>
<dbReference type="EMBL" id="MU853333">
    <property type="protein sequence ID" value="KAK4116689.1"/>
    <property type="molecule type" value="Genomic_DNA"/>
</dbReference>
<reference evidence="2" key="1">
    <citation type="journal article" date="2023" name="Mol. Phylogenet. Evol.">
        <title>Genome-scale phylogeny and comparative genomics of the fungal order Sordariales.</title>
        <authorList>
            <person name="Hensen N."/>
            <person name="Bonometti L."/>
            <person name="Westerberg I."/>
            <person name="Brannstrom I.O."/>
            <person name="Guillou S."/>
            <person name="Cros-Aarteil S."/>
            <person name="Calhoun S."/>
            <person name="Haridas S."/>
            <person name="Kuo A."/>
            <person name="Mondo S."/>
            <person name="Pangilinan J."/>
            <person name="Riley R."/>
            <person name="LaButti K."/>
            <person name="Andreopoulos B."/>
            <person name="Lipzen A."/>
            <person name="Chen C."/>
            <person name="Yan M."/>
            <person name="Daum C."/>
            <person name="Ng V."/>
            <person name="Clum A."/>
            <person name="Steindorff A."/>
            <person name="Ohm R.A."/>
            <person name="Martin F."/>
            <person name="Silar P."/>
            <person name="Natvig D.O."/>
            <person name="Lalanne C."/>
            <person name="Gautier V."/>
            <person name="Ament-Velasquez S.L."/>
            <person name="Kruys A."/>
            <person name="Hutchinson M.I."/>
            <person name="Powell A.J."/>
            <person name="Barry K."/>
            <person name="Miller A.N."/>
            <person name="Grigoriev I.V."/>
            <person name="Debuchy R."/>
            <person name="Gladieux P."/>
            <person name="Hiltunen Thoren M."/>
            <person name="Johannesson H."/>
        </authorList>
    </citation>
    <scope>NUCLEOTIDE SEQUENCE</scope>
    <source>
        <strain evidence="2">CBS 508.74</strain>
    </source>
</reference>
<protein>
    <submittedName>
        <fullName evidence="2">Uncharacterized protein</fullName>
    </submittedName>
</protein>
<keyword evidence="3" id="KW-1185">Reference proteome</keyword>
<proteinExistence type="predicted"/>